<name>A0A9W6VMH3_9ACTN</name>
<reference evidence="2" key="1">
    <citation type="submission" date="2023-03" db="EMBL/GenBank/DDBJ databases">
        <title>Actinoallomurus iriomotensis NBRC 103681.</title>
        <authorList>
            <person name="Ichikawa N."/>
            <person name="Sato H."/>
            <person name="Tonouchi N."/>
        </authorList>
    </citation>
    <scope>NUCLEOTIDE SEQUENCE</scope>
    <source>
        <strain evidence="2">NBRC 103681</strain>
    </source>
</reference>
<feature type="domain" description="DUF302" evidence="1">
    <location>
        <begin position="92"/>
        <end position="135"/>
    </location>
</feature>
<proteinExistence type="predicted"/>
<dbReference type="Pfam" id="PF03625">
    <property type="entry name" value="DUF302"/>
    <property type="match status" value="1"/>
</dbReference>
<dbReference type="CDD" id="cd14797">
    <property type="entry name" value="DUF302"/>
    <property type="match status" value="1"/>
</dbReference>
<evidence type="ECO:0000313" key="3">
    <source>
        <dbReference type="Proteomes" id="UP001165135"/>
    </source>
</evidence>
<dbReference type="EMBL" id="BSTJ01000007">
    <property type="protein sequence ID" value="GLY77633.1"/>
    <property type="molecule type" value="Genomic_DNA"/>
</dbReference>
<gene>
    <name evidence="2" type="ORF">Airi01_059000</name>
</gene>
<dbReference type="Gene3D" id="3.30.310.70">
    <property type="entry name" value="TT1751-like domain"/>
    <property type="match status" value="1"/>
</dbReference>
<dbReference type="InterPro" id="IPR035923">
    <property type="entry name" value="TT1751-like_sf"/>
</dbReference>
<protein>
    <recommendedName>
        <fullName evidence="1">DUF302 domain-containing protein</fullName>
    </recommendedName>
</protein>
<evidence type="ECO:0000313" key="2">
    <source>
        <dbReference type="EMBL" id="GLY77633.1"/>
    </source>
</evidence>
<dbReference type="AlphaFoldDB" id="A0A9W6VMH3"/>
<sequence length="177" mass="19958">MTRAVIRSVTHEVNRLEVAAGVPYGEFRRRYERAVPAFDADRFAELQRAGAPWETVRRATEESAPHGFLRYWGFDVTPLMNLAGDRWNCVEYLMGDHTTAQRMFTRDPAVMLYAPLRTAIYEDADGRTWFAVDQPSTRFASFGDAAIAAVGVELDHRLAALLERLGAPVPEVLGQRE</sequence>
<evidence type="ECO:0000259" key="1">
    <source>
        <dbReference type="Pfam" id="PF03625"/>
    </source>
</evidence>
<accession>A0A9W6VMH3</accession>
<dbReference type="InterPro" id="IPR005180">
    <property type="entry name" value="DUF302"/>
</dbReference>
<organism evidence="2 3">
    <name type="scientific">Actinoallomurus iriomotensis</name>
    <dbReference type="NCBI Taxonomy" id="478107"/>
    <lineage>
        <taxon>Bacteria</taxon>
        <taxon>Bacillati</taxon>
        <taxon>Actinomycetota</taxon>
        <taxon>Actinomycetes</taxon>
        <taxon>Streptosporangiales</taxon>
        <taxon>Thermomonosporaceae</taxon>
        <taxon>Actinoallomurus</taxon>
    </lineage>
</organism>
<dbReference type="SUPFAM" id="SSF103247">
    <property type="entry name" value="TT1751-like"/>
    <property type="match status" value="1"/>
</dbReference>
<dbReference type="Proteomes" id="UP001165135">
    <property type="component" value="Unassembled WGS sequence"/>
</dbReference>
<comment type="caution">
    <text evidence="2">The sequence shown here is derived from an EMBL/GenBank/DDBJ whole genome shotgun (WGS) entry which is preliminary data.</text>
</comment>